<keyword evidence="1" id="KW-1133">Transmembrane helix</keyword>
<proteinExistence type="predicted"/>
<feature type="transmembrane region" description="Helical" evidence="1">
    <location>
        <begin position="71"/>
        <end position="88"/>
    </location>
</feature>
<comment type="caution">
    <text evidence="2">The sequence shown here is derived from an EMBL/GenBank/DDBJ whole genome shotgun (WGS) entry which is preliminary data.</text>
</comment>
<keyword evidence="1" id="KW-0472">Membrane</keyword>
<dbReference type="OrthoDB" id="9801633at2"/>
<feature type="transmembrane region" description="Helical" evidence="1">
    <location>
        <begin position="44"/>
        <end position="65"/>
    </location>
</feature>
<name>N1ZTB8_9FIRM</name>
<accession>N1ZTB8</accession>
<evidence type="ECO:0000313" key="2">
    <source>
        <dbReference type="EMBL" id="EMZ20287.1"/>
    </source>
</evidence>
<dbReference type="Proteomes" id="UP000012589">
    <property type="component" value="Unassembled WGS sequence"/>
</dbReference>
<dbReference type="PATRIC" id="fig|1235802.3.peg.5381"/>
<dbReference type="EMBL" id="AQFT01000148">
    <property type="protein sequence ID" value="EMZ20287.1"/>
    <property type="molecule type" value="Genomic_DNA"/>
</dbReference>
<keyword evidence="1" id="KW-0812">Transmembrane</keyword>
<dbReference type="NCBIfam" id="TIGR02893">
    <property type="entry name" value="spore_yabQ"/>
    <property type="match status" value="1"/>
</dbReference>
<dbReference type="InterPro" id="IPR019074">
    <property type="entry name" value="YabQ"/>
</dbReference>
<keyword evidence="3" id="KW-1185">Reference proteome</keyword>
<reference evidence="2 3" key="1">
    <citation type="journal article" date="2014" name="Genome Announc.">
        <title>Draft genome sequences of the altered schaedler flora, a defined bacterial community from gnotobiotic mice.</title>
        <authorList>
            <person name="Wannemuehler M.J."/>
            <person name="Overstreet A.M."/>
            <person name="Ward D.V."/>
            <person name="Phillips G.J."/>
        </authorList>
    </citation>
    <scope>NUCLEOTIDE SEQUENCE [LARGE SCALE GENOMIC DNA]</scope>
    <source>
        <strain evidence="2 3">ASF492</strain>
    </source>
</reference>
<dbReference type="AlphaFoldDB" id="N1ZTB8"/>
<evidence type="ECO:0000313" key="3">
    <source>
        <dbReference type="Proteomes" id="UP000012589"/>
    </source>
</evidence>
<feature type="transmembrane region" description="Helical" evidence="1">
    <location>
        <begin position="12"/>
        <end position="32"/>
    </location>
</feature>
<organism evidence="2 3">
    <name type="scientific">Eubacterium plexicaudatum ASF492</name>
    <dbReference type="NCBI Taxonomy" id="1235802"/>
    <lineage>
        <taxon>Bacteria</taxon>
        <taxon>Bacillati</taxon>
        <taxon>Bacillota</taxon>
        <taxon>Clostridia</taxon>
        <taxon>Eubacteriales</taxon>
        <taxon>Eubacteriaceae</taxon>
        <taxon>Eubacterium</taxon>
    </lineage>
</organism>
<dbReference type="Pfam" id="PF09578">
    <property type="entry name" value="Spore_YabQ"/>
    <property type="match status" value="1"/>
</dbReference>
<sequence length="165" mass="19143">MMTVSENIFREMDFFAVSFVLGMILVLVYDCLRILRRLVRHGVIWISMEDLCYWIFTAFIIFAMLYQKNDGLIRGFSIGGIVLGMFLYNQYISRHTVRYIAYILKKVIWFVQKICGFVLKPFQKAAKKVANGSSILAGKGRKFKKSLNKRLKRAGKLIKIGIVKK</sequence>
<dbReference type="STRING" id="1235802.C823_05100"/>
<gene>
    <name evidence="2" type="ORF">C823_05100</name>
</gene>
<dbReference type="HOGENOM" id="CLU_113225_1_0_9"/>
<evidence type="ECO:0000256" key="1">
    <source>
        <dbReference type="SAM" id="Phobius"/>
    </source>
</evidence>
<dbReference type="eggNOG" id="ENOG5032YR5">
    <property type="taxonomic scope" value="Bacteria"/>
</dbReference>
<protein>
    <submittedName>
        <fullName evidence="2">Spore cortex biosynthesis protein YabQ</fullName>
    </submittedName>
</protein>